<sequence>RKQVLPDELIKGKETVLLVDDEDMIIDVGEQMLETLGYNVLIARSGKEAIELYKESKDKIDMVLLDMVMPGVGGGETYDRIKEINPKVKVLLSSGYSIDGQATEILERGCNGFIQKPFNMEQLSQSIREILNKK</sequence>
<dbReference type="InterPro" id="IPR011006">
    <property type="entry name" value="CheY-like_superfamily"/>
</dbReference>
<accession>X0XCV5</accession>
<dbReference type="PANTHER" id="PTHR44591:SF3">
    <property type="entry name" value="RESPONSE REGULATORY DOMAIN-CONTAINING PROTEIN"/>
    <property type="match status" value="1"/>
</dbReference>
<dbReference type="Pfam" id="PF00072">
    <property type="entry name" value="Response_reg"/>
    <property type="match status" value="1"/>
</dbReference>
<proteinExistence type="predicted"/>
<feature type="non-terminal residue" evidence="3">
    <location>
        <position position="1"/>
    </location>
</feature>
<organism evidence="3">
    <name type="scientific">marine sediment metagenome</name>
    <dbReference type="NCBI Taxonomy" id="412755"/>
    <lineage>
        <taxon>unclassified sequences</taxon>
        <taxon>metagenomes</taxon>
        <taxon>ecological metagenomes</taxon>
    </lineage>
</organism>
<evidence type="ECO:0000259" key="2">
    <source>
        <dbReference type="PROSITE" id="PS50110"/>
    </source>
</evidence>
<gene>
    <name evidence="3" type="ORF">S01H1_64200</name>
</gene>
<name>X0XCV5_9ZZZZ</name>
<evidence type="ECO:0000256" key="1">
    <source>
        <dbReference type="ARBA" id="ARBA00022553"/>
    </source>
</evidence>
<keyword evidence="1" id="KW-0597">Phosphoprotein</keyword>
<dbReference type="CDD" id="cd00156">
    <property type="entry name" value="REC"/>
    <property type="match status" value="1"/>
</dbReference>
<dbReference type="PROSITE" id="PS50110">
    <property type="entry name" value="RESPONSE_REGULATORY"/>
    <property type="match status" value="1"/>
</dbReference>
<dbReference type="SUPFAM" id="SSF52172">
    <property type="entry name" value="CheY-like"/>
    <property type="match status" value="1"/>
</dbReference>
<feature type="domain" description="Response regulatory" evidence="2">
    <location>
        <begin position="15"/>
        <end position="131"/>
    </location>
</feature>
<dbReference type="InterPro" id="IPR050595">
    <property type="entry name" value="Bact_response_regulator"/>
</dbReference>
<dbReference type="InterPro" id="IPR001789">
    <property type="entry name" value="Sig_transdc_resp-reg_receiver"/>
</dbReference>
<dbReference type="EMBL" id="BARS01042303">
    <property type="protein sequence ID" value="GAG40994.1"/>
    <property type="molecule type" value="Genomic_DNA"/>
</dbReference>
<evidence type="ECO:0000313" key="3">
    <source>
        <dbReference type="EMBL" id="GAG40994.1"/>
    </source>
</evidence>
<dbReference type="Gene3D" id="3.40.50.2300">
    <property type="match status" value="1"/>
</dbReference>
<dbReference type="AlphaFoldDB" id="X0XCV5"/>
<reference evidence="3" key="1">
    <citation type="journal article" date="2014" name="Front. Microbiol.">
        <title>High frequency of phylogenetically diverse reductive dehalogenase-homologous genes in deep subseafloor sedimentary metagenomes.</title>
        <authorList>
            <person name="Kawai M."/>
            <person name="Futagami T."/>
            <person name="Toyoda A."/>
            <person name="Takaki Y."/>
            <person name="Nishi S."/>
            <person name="Hori S."/>
            <person name="Arai W."/>
            <person name="Tsubouchi T."/>
            <person name="Morono Y."/>
            <person name="Uchiyama I."/>
            <person name="Ito T."/>
            <person name="Fujiyama A."/>
            <person name="Inagaki F."/>
            <person name="Takami H."/>
        </authorList>
    </citation>
    <scope>NUCLEOTIDE SEQUENCE</scope>
    <source>
        <strain evidence="3">Expedition CK06-06</strain>
    </source>
</reference>
<dbReference type="PANTHER" id="PTHR44591">
    <property type="entry name" value="STRESS RESPONSE REGULATOR PROTEIN 1"/>
    <property type="match status" value="1"/>
</dbReference>
<dbReference type="GO" id="GO:0000160">
    <property type="term" value="P:phosphorelay signal transduction system"/>
    <property type="evidence" value="ECO:0007669"/>
    <property type="project" value="InterPro"/>
</dbReference>
<dbReference type="SMART" id="SM00448">
    <property type="entry name" value="REC"/>
    <property type="match status" value="1"/>
</dbReference>
<comment type="caution">
    <text evidence="3">The sequence shown here is derived from an EMBL/GenBank/DDBJ whole genome shotgun (WGS) entry which is preliminary data.</text>
</comment>
<protein>
    <recommendedName>
        <fullName evidence="2">Response regulatory domain-containing protein</fullName>
    </recommendedName>
</protein>